<dbReference type="Proteomes" id="UP000308092">
    <property type="component" value="Unassembled WGS sequence"/>
</dbReference>
<keyword evidence="4 5" id="KW-0472">Membrane</keyword>
<name>A0A4S3JQP8_9EURO</name>
<evidence type="ECO:0000256" key="5">
    <source>
        <dbReference type="SAM" id="Phobius"/>
    </source>
</evidence>
<feature type="transmembrane region" description="Helical" evidence="5">
    <location>
        <begin position="24"/>
        <end position="43"/>
    </location>
</feature>
<dbReference type="PANTHER" id="PTHR23501:SF33">
    <property type="entry name" value="MAJOR FACILITATOR SUPERFAMILY (MFS) PROFILE DOMAIN-CONTAINING PROTEIN"/>
    <property type="match status" value="1"/>
</dbReference>
<dbReference type="InterPro" id="IPR036259">
    <property type="entry name" value="MFS_trans_sf"/>
</dbReference>
<dbReference type="AlphaFoldDB" id="A0A4S3JQP8"/>
<dbReference type="SUPFAM" id="SSF103473">
    <property type="entry name" value="MFS general substrate transporter"/>
    <property type="match status" value="1"/>
</dbReference>
<comment type="subcellular location">
    <subcellularLocation>
        <location evidence="1">Membrane</location>
        <topology evidence="1">Multi-pass membrane protein</topology>
    </subcellularLocation>
</comment>
<dbReference type="GO" id="GO:0015174">
    <property type="term" value="F:basic amino acid transmembrane transporter activity"/>
    <property type="evidence" value="ECO:0007669"/>
    <property type="project" value="TreeGrafter"/>
</dbReference>
<dbReference type="EMBL" id="SOSA01000140">
    <property type="protein sequence ID" value="THC95821.1"/>
    <property type="molecule type" value="Genomic_DNA"/>
</dbReference>
<evidence type="ECO:0000256" key="2">
    <source>
        <dbReference type="ARBA" id="ARBA00022692"/>
    </source>
</evidence>
<feature type="domain" description="Major facilitator superfamily (MFS) profile" evidence="6">
    <location>
        <begin position="1"/>
        <end position="184"/>
    </location>
</feature>
<evidence type="ECO:0000259" key="6">
    <source>
        <dbReference type="PROSITE" id="PS50850"/>
    </source>
</evidence>
<accession>A0A4S3JQP8</accession>
<evidence type="ECO:0000313" key="8">
    <source>
        <dbReference type="Proteomes" id="UP000308092"/>
    </source>
</evidence>
<proteinExistence type="predicted"/>
<evidence type="ECO:0000256" key="3">
    <source>
        <dbReference type="ARBA" id="ARBA00022989"/>
    </source>
</evidence>
<dbReference type="GO" id="GO:0000329">
    <property type="term" value="C:fungal-type vacuole membrane"/>
    <property type="evidence" value="ECO:0007669"/>
    <property type="project" value="TreeGrafter"/>
</dbReference>
<dbReference type="Gene3D" id="1.20.1250.20">
    <property type="entry name" value="MFS general substrate transporter like domains"/>
    <property type="match status" value="1"/>
</dbReference>
<evidence type="ECO:0000313" key="7">
    <source>
        <dbReference type="EMBL" id="THC95821.1"/>
    </source>
</evidence>
<reference evidence="7 8" key="1">
    <citation type="submission" date="2019-03" db="EMBL/GenBank/DDBJ databases">
        <title>The genome sequence of a newly discovered highly antifungal drug resistant Aspergillus species, Aspergillus tanneri NIH 1004.</title>
        <authorList>
            <person name="Mounaud S."/>
            <person name="Singh I."/>
            <person name="Joardar V."/>
            <person name="Pakala S."/>
            <person name="Pakala S."/>
            <person name="Venepally P."/>
            <person name="Hoover J."/>
            <person name="Nierman W."/>
            <person name="Chung J."/>
            <person name="Losada L."/>
        </authorList>
    </citation>
    <scope>NUCLEOTIDE SEQUENCE [LARGE SCALE GENOMIC DNA]</scope>
    <source>
        <strain evidence="7 8">NIH1004</strain>
    </source>
</reference>
<dbReference type="PANTHER" id="PTHR23501">
    <property type="entry name" value="MAJOR FACILITATOR SUPERFAMILY"/>
    <property type="match status" value="1"/>
</dbReference>
<comment type="caution">
    <text evidence="7">The sequence shown here is derived from an EMBL/GenBank/DDBJ whole genome shotgun (WGS) entry which is preliminary data.</text>
</comment>
<dbReference type="Pfam" id="PF07690">
    <property type="entry name" value="MFS_1"/>
    <property type="match status" value="1"/>
</dbReference>
<keyword evidence="3 5" id="KW-1133">Transmembrane helix</keyword>
<dbReference type="VEuPathDB" id="FungiDB:EYZ11_004691"/>
<dbReference type="PROSITE" id="PS50850">
    <property type="entry name" value="MFS"/>
    <property type="match status" value="1"/>
</dbReference>
<evidence type="ECO:0000256" key="1">
    <source>
        <dbReference type="ARBA" id="ARBA00004141"/>
    </source>
</evidence>
<gene>
    <name evidence="7" type="ORF">EYZ11_004691</name>
</gene>
<dbReference type="InterPro" id="IPR011701">
    <property type="entry name" value="MFS"/>
</dbReference>
<protein>
    <recommendedName>
        <fullName evidence="6">Major facilitator superfamily (MFS) profile domain-containing protein</fullName>
    </recommendedName>
</protein>
<keyword evidence="2 5" id="KW-0812">Transmembrane</keyword>
<organism evidence="7 8">
    <name type="scientific">Aspergillus tanneri</name>
    <dbReference type="NCBI Taxonomy" id="1220188"/>
    <lineage>
        <taxon>Eukaryota</taxon>
        <taxon>Fungi</taxon>
        <taxon>Dikarya</taxon>
        <taxon>Ascomycota</taxon>
        <taxon>Pezizomycotina</taxon>
        <taxon>Eurotiomycetes</taxon>
        <taxon>Eurotiomycetidae</taxon>
        <taxon>Eurotiales</taxon>
        <taxon>Aspergillaceae</taxon>
        <taxon>Aspergillus</taxon>
        <taxon>Aspergillus subgen. Circumdati</taxon>
    </lineage>
</organism>
<keyword evidence="8" id="KW-1185">Reference proteome</keyword>
<sequence>MVGVPIGAYLAGVWIKRTSRYRTIDLIAACVVALVYLLIFFRWRNSCSTWEVFYLLPYGFAMGVLFSTQFIGMSSVAPTERVGQCIGTYYLFQQIGRILGPVFGLSLIQQVFKDSLWKSLGSVPEKQQLIQSILDNARFAIMLPKLTQEVVRSSYLTGFHLWSIVYIYIPAGDDTLSGAQLVAP</sequence>
<dbReference type="InterPro" id="IPR020846">
    <property type="entry name" value="MFS_dom"/>
</dbReference>
<feature type="transmembrane region" description="Helical" evidence="5">
    <location>
        <begin position="55"/>
        <end position="72"/>
    </location>
</feature>
<evidence type="ECO:0000256" key="4">
    <source>
        <dbReference type="ARBA" id="ARBA00023136"/>
    </source>
</evidence>